<dbReference type="InterPro" id="IPR015942">
    <property type="entry name" value="Asp/Glu/hydantoin_racemase"/>
</dbReference>
<comment type="caution">
    <text evidence="2">The sequence shown here is derived from an EMBL/GenBank/DDBJ whole genome shotgun (WGS) entry which is preliminary data.</text>
</comment>
<proteinExistence type="inferred from homology"/>
<dbReference type="AlphaFoldDB" id="X1T733"/>
<gene>
    <name evidence="2" type="ORF">S12H4_31878</name>
</gene>
<feature type="non-terminal residue" evidence="2">
    <location>
        <position position="195"/>
    </location>
</feature>
<name>X1T733_9ZZZZ</name>
<organism evidence="2">
    <name type="scientific">marine sediment metagenome</name>
    <dbReference type="NCBI Taxonomy" id="412755"/>
    <lineage>
        <taxon>unclassified sequences</taxon>
        <taxon>metagenomes</taxon>
        <taxon>ecological metagenomes</taxon>
    </lineage>
</organism>
<sequence length="195" mass="21549">MKIRIVIPTGKDQSTLDRLQHDYTQASNSESEISFTFLSNGPELEAPYNEITTVLPDLIFKITEAEKEGVQAVVIAHYLDPGLEAGRELVSIPVIGSGHTTYRLASVLARRISIITSVHSHIGPIGDIVAAEGLSEKVVSIRSVDITQRDDLKVSQHFLDRLLELSWKAVERDGAKLIILALHGFFDLSNKVKEH</sequence>
<evidence type="ECO:0000313" key="2">
    <source>
        <dbReference type="EMBL" id="GAJ01064.1"/>
    </source>
</evidence>
<protein>
    <submittedName>
        <fullName evidence="2">Uncharacterized protein</fullName>
    </submittedName>
</protein>
<dbReference type="GO" id="GO:0047661">
    <property type="term" value="F:amino-acid racemase activity"/>
    <property type="evidence" value="ECO:0007669"/>
    <property type="project" value="InterPro"/>
</dbReference>
<comment type="similarity">
    <text evidence="1">Belongs to the HyuE racemase family.</text>
</comment>
<dbReference type="Pfam" id="PF01177">
    <property type="entry name" value="Asp_Glu_race"/>
    <property type="match status" value="1"/>
</dbReference>
<dbReference type="InterPro" id="IPR053714">
    <property type="entry name" value="Iso_Racemase_Enz_sf"/>
</dbReference>
<evidence type="ECO:0000256" key="1">
    <source>
        <dbReference type="ARBA" id="ARBA00038414"/>
    </source>
</evidence>
<accession>X1T733</accession>
<dbReference type="EMBL" id="BARW01018645">
    <property type="protein sequence ID" value="GAJ01064.1"/>
    <property type="molecule type" value="Genomic_DNA"/>
</dbReference>
<dbReference type="Gene3D" id="3.40.50.12500">
    <property type="match status" value="1"/>
</dbReference>
<reference evidence="2" key="1">
    <citation type="journal article" date="2014" name="Front. Microbiol.">
        <title>High frequency of phylogenetically diverse reductive dehalogenase-homologous genes in deep subseafloor sedimentary metagenomes.</title>
        <authorList>
            <person name="Kawai M."/>
            <person name="Futagami T."/>
            <person name="Toyoda A."/>
            <person name="Takaki Y."/>
            <person name="Nishi S."/>
            <person name="Hori S."/>
            <person name="Arai W."/>
            <person name="Tsubouchi T."/>
            <person name="Morono Y."/>
            <person name="Uchiyama I."/>
            <person name="Ito T."/>
            <person name="Fujiyama A."/>
            <person name="Inagaki F."/>
            <person name="Takami H."/>
        </authorList>
    </citation>
    <scope>NUCLEOTIDE SEQUENCE</scope>
    <source>
        <strain evidence="2">Expedition CK06-06</strain>
    </source>
</reference>